<dbReference type="InterPro" id="IPR005829">
    <property type="entry name" value="Sugar_transporter_CS"/>
</dbReference>
<sequence length="427" mass="46117">MVIPVIAIAALEYPDYSPLLVGLAIGGYGLTQAVLQIPMGILSDRWGRKPVIYLGLSMFVLGSMVAAFAESMTILTLGRVLQGAGAIAGAVMALASDVTRESQRTTIMAIIGISIGFSFYLALLIGPMIAATFGMQGIFMITVVCALICFPLVKFGVPSNTISAPIGDALPQKELLKPLLSHPHLWRLNTLVLILHLLITSFFVQMPVLLQDVGEPLAAHYQVYGIVLLVSILLLVALIRMATALTMGNMFNIALLLMAVGFVALTQIPNYWLIVFAGISFFAGFNFLEAKMPAMVSSIAPAGQKGSAMGIYASFQFFGAFLGGLLAGIMNTYFDMKTSFIACLFMIFLGSMLARGLANVEKVRRITLEMPEECLGSQIVDDVLTALMEMDGVKDVSADIEARTFYLKVDAKRFDRKSAMQVLNTYS</sequence>
<feature type="transmembrane region" description="Helical" evidence="7">
    <location>
        <begin position="221"/>
        <end position="239"/>
    </location>
</feature>
<feature type="transmembrane region" description="Helical" evidence="7">
    <location>
        <begin position="51"/>
        <end position="69"/>
    </location>
</feature>
<keyword evidence="4 7" id="KW-0812">Transmembrane</keyword>
<dbReference type="Pfam" id="PF07690">
    <property type="entry name" value="MFS_1"/>
    <property type="match status" value="2"/>
</dbReference>
<keyword evidence="6 7" id="KW-0472">Membrane</keyword>
<feature type="transmembrane region" description="Helical" evidence="7">
    <location>
        <begin position="107"/>
        <end position="129"/>
    </location>
</feature>
<evidence type="ECO:0000256" key="2">
    <source>
        <dbReference type="ARBA" id="ARBA00022448"/>
    </source>
</evidence>
<evidence type="ECO:0000313" key="9">
    <source>
        <dbReference type="EMBL" id="GLR69189.1"/>
    </source>
</evidence>
<organism evidence="9 10">
    <name type="scientific">Agaribacter marinus</name>
    <dbReference type="NCBI Taxonomy" id="1431249"/>
    <lineage>
        <taxon>Bacteria</taxon>
        <taxon>Pseudomonadati</taxon>
        <taxon>Pseudomonadota</taxon>
        <taxon>Gammaproteobacteria</taxon>
        <taxon>Alteromonadales</taxon>
        <taxon>Alteromonadaceae</taxon>
        <taxon>Agaribacter</taxon>
    </lineage>
</organism>
<comment type="caution">
    <text evidence="9">The sequence shown here is derived from an EMBL/GenBank/DDBJ whole genome shotgun (WGS) entry which is preliminary data.</text>
</comment>
<evidence type="ECO:0000256" key="5">
    <source>
        <dbReference type="ARBA" id="ARBA00022989"/>
    </source>
</evidence>
<dbReference type="AlphaFoldDB" id="A0AA37SVC0"/>
<dbReference type="Gene3D" id="1.20.1250.20">
    <property type="entry name" value="MFS general substrate transporter like domains"/>
    <property type="match status" value="1"/>
</dbReference>
<evidence type="ECO:0000256" key="1">
    <source>
        <dbReference type="ARBA" id="ARBA00004651"/>
    </source>
</evidence>
<comment type="subcellular location">
    <subcellularLocation>
        <location evidence="1">Cell membrane</location>
        <topology evidence="1">Multi-pass membrane protein</topology>
    </subcellularLocation>
</comment>
<feature type="transmembrane region" description="Helical" evidence="7">
    <location>
        <begin position="135"/>
        <end position="153"/>
    </location>
</feature>
<dbReference type="CDD" id="cd17472">
    <property type="entry name" value="MFS_YajR_like"/>
    <property type="match status" value="1"/>
</dbReference>
<keyword evidence="5 7" id="KW-1133">Transmembrane helix</keyword>
<evidence type="ECO:0000256" key="6">
    <source>
        <dbReference type="ARBA" id="ARBA00023136"/>
    </source>
</evidence>
<reference evidence="9" key="1">
    <citation type="journal article" date="2014" name="Int. J. Syst. Evol. Microbiol.">
        <title>Complete genome sequence of Corynebacterium casei LMG S-19264T (=DSM 44701T), isolated from a smear-ripened cheese.</title>
        <authorList>
            <consortium name="US DOE Joint Genome Institute (JGI-PGF)"/>
            <person name="Walter F."/>
            <person name="Albersmeier A."/>
            <person name="Kalinowski J."/>
            <person name="Ruckert C."/>
        </authorList>
    </citation>
    <scope>NUCLEOTIDE SEQUENCE</scope>
    <source>
        <strain evidence="9">NBRC 110023</strain>
    </source>
</reference>
<proteinExistence type="predicted"/>
<protein>
    <submittedName>
        <fullName evidence="9">MFS transporter</fullName>
    </submittedName>
</protein>
<dbReference type="EMBL" id="BSOT01000002">
    <property type="protein sequence ID" value="GLR69189.1"/>
    <property type="molecule type" value="Genomic_DNA"/>
</dbReference>
<dbReference type="GO" id="GO:0005886">
    <property type="term" value="C:plasma membrane"/>
    <property type="evidence" value="ECO:0007669"/>
    <property type="project" value="UniProtKB-SubCell"/>
</dbReference>
<evidence type="ECO:0000256" key="7">
    <source>
        <dbReference type="SAM" id="Phobius"/>
    </source>
</evidence>
<dbReference type="InterPro" id="IPR011701">
    <property type="entry name" value="MFS"/>
</dbReference>
<dbReference type="GO" id="GO:0022857">
    <property type="term" value="F:transmembrane transporter activity"/>
    <property type="evidence" value="ECO:0007669"/>
    <property type="project" value="InterPro"/>
</dbReference>
<dbReference type="PANTHER" id="PTHR23517">
    <property type="entry name" value="RESISTANCE PROTEIN MDTM, PUTATIVE-RELATED-RELATED"/>
    <property type="match status" value="1"/>
</dbReference>
<dbReference type="InterPro" id="IPR020846">
    <property type="entry name" value="MFS_dom"/>
</dbReference>
<keyword evidence="3" id="KW-1003">Cell membrane</keyword>
<keyword evidence="2" id="KW-0813">Transport</keyword>
<dbReference type="PANTHER" id="PTHR23517:SF2">
    <property type="entry name" value="MULTIDRUG RESISTANCE PROTEIN MDTH"/>
    <property type="match status" value="1"/>
</dbReference>
<dbReference type="PROSITE" id="PS50850">
    <property type="entry name" value="MFS"/>
    <property type="match status" value="1"/>
</dbReference>
<dbReference type="Proteomes" id="UP001156601">
    <property type="component" value="Unassembled WGS sequence"/>
</dbReference>
<feature type="domain" description="Major facilitator superfamily (MFS) profile" evidence="8">
    <location>
        <begin position="1"/>
        <end position="362"/>
    </location>
</feature>
<dbReference type="SUPFAM" id="SSF103473">
    <property type="entry name" value="MFS general substrate transporter"/>
    <property type="match status" value="1"/>
</dbReference>
<evidence type="ECO:0000259" key="8">
    <source>
        <dbReference type="PROSITE" id="PS50850"/>
    </source>
</evidence>
<dbReference type="InterPro" id="IPR050171">
    <property type="entry name" value="MFS_Transporters"/>
</dbReference>
<name>A0AA37SVC0_9ALTE</name>
<evidence type="ECO:0000256" key="4">
    <source>
        <dbReference type="ARBA" id="ARBA00022692"/>
    </source>
</evidence>
<accession>A0AA37SVC0</accession>
<keyword evidence="10" id="KW-1185">Reference proteome</keyword>
<feature type="transmembrane region" description="Helical" evidence="7">
    <location>
        <begin position="309"/>
        <end position="333"/>
    </location>
</feature>
<evidence type="ECO:0000256" key="3">
    <source>
        <dbReference type="ARBA" id="ARBA00022475"/>
    </source>
</evidence>
<evidence type="ECO:0000313" key="10">
    <source>
        <dbReference type="Proteomes" id="UP001156601"/>
    </source>
</evidence>
<feature type="transmembrane region" description="Helical" evidence="7">
    <location>
        <begin position="19"/>
        <end position="39"/>
    </location>
</feature>
<feature type="transmembrane region" description="Helical" evidence="7">
    <location>
        <begin position="246"/>
        <end position="265"/>
    </location>
</feature>
<dbReference type="InterPro" id="IPR036259">
    <property type="entry name" value="MFS_trans_sf"/>
</dbReference>
<dbReference type="PROSITE" id="PS00216">
    <property type="entry name" value="SUGAR_TRANSPORT_1"/>
    <property type="match status" value="1"/>
</dbReference>
<feature type="transmembrane region" description="Helical" evidence="7">
    <location>
        <begin position="75"/>
        <end position="95"/>
    </location>
</feature>
<gene>
    <name evidence="9" type="ORF">GCM10007852_00970</name>
</gene>
<reference evidence="9" key="2">
    <citation type="submission" date="2023-01" db="EMBL/GenBank/DDBJ databases">
        <title>Draft genome sequence of Agaribacter marinus strain NBRC 110023.</title>
        <authorList>
            <person name="Sun Q."/>
            <person name="Mori K."/>
        </authorList>
    </citation>
    <scope>NUCLEOTIDE SEQUENCE</scope>
    <source>
        <strain evidence="9">NBRC 110023</strain>
    </source>
</reference>
<feature type="transmembrane region" description="Helical" evidence="7">
    <location>
        <begin position="185"/>
        <end position="209"/>
    </location>
</feature>
<feature type="transmembrane region" description="Helical" evidence="7">
    <location>
        <begin position="271"/>
        <end position="288"/>
    </location>
</feature>
<feature type="transmembrane region" description="Helical" evidence="7">
    <location>
        <begin position="339"/>
        <end position="358"/>
    </location>
</feature>